<evidence type="ECO:0000313" key="8">
    <source>
        <dbReference type="Proteomes" id="UP000829720"/>
    </source>
</evidence>
<keyword evidence="5 6" id="KW-0472">Membrane</keyword>
<evidence type="ECO:0008006" key="9">
    <source>
        <dbReference type="Google" id="ProtNLM"/>
    </source>
</evidence>
<dbReference type="GO" id="GO:0016020">
    <property type="term" value="C:membrane"/>
    <property type="evidence" value="ECO:0007669"/>
    <property type="project" value="UniProtKB-SubCell"/>
</dbReference>
<dbReference type="PANTHER" id="PTHR23320">
    <property type="entry name" value="MEMBRANE-SPANNING 4-DOMAINS SUBFAMILY A MS4A -RELATED"/>
    <property type="match status" value="1"/>
</dbReference>
<evidence type="ECO:0000256" key="2">
    <source>
        <dbReference type="ARBA" id="ARBA00009565"/>
    </source>
</evidence>
<sequence length="221" mass="24515">MTFQVRNVIFCLSKLEKQVVMAVSVARDLSVTVSDHTMDKLAERQQALREGIQKGEPKVLGVSQLMVGVTVISYSLPLLSTEFTEVMTFGVPWWSGIMFIVTGAVAIAMEKHANMKFLCVCLSTTGASLLVSLIALIFYFVDLENNPSKGCIEPSCMAEHHSIIFCRGVKSCLLLFTIVQTVISSILVYNLFKERRIFSQYTTLNQLIPPTPTTEVPAELN</sequence>
<comment type="similarity">
    <text evidence="2">Belongs to the MS4A family.</text>
</comment>
<evidence type="ECO:0000256" key="6">
    <source>
        <dbReference type="SAM" id="Phobius"/>
    </source>
</evidence>
<comment type="caution">
    <text evidence="7">The sequence shown here is derived from an EMBL/GenBank/DDBJ whole genome shotgun (WGS) entry which is preliminary data.</text>
</comment>
<dbReference type="Pfam" id="PF04103">
    <property type="entry name" value="CD20"/>
    <property type="match status" value="1"/>
</dbReference>
<feature type="transmembrane region" description="Helical" evidence="6">
    <location>
        <begin position="173"/>
        <end position="192"/>
    </location>
</feature>
<gene>
    <name evidence="7" type="ORF">AGOR_G00194550</name>
</gene>
<dbReference type="EMBL" id="JAERUA010000018">
    <property type="protein sequence ID" value="KAI1887837.1"/>
    <property type="molecule type" value="Genomic_DNA"/>
</dbReference>
<evidence type="ECO:0000313" key="7">
    <source>
        <dbReference type="EMBL" id="KAI1887837.1"/>
    </source>
</evidence>
<proteinExistence type="inferred from homology"/>
<dbReference type="PANTHER" id="PTHR23320:SF129">
    <property type="entry name" value="MEMBRANE-SPANNING 4-DOMAINS SUBFAMILY A MEMBER 15"/>
    <property type="match status" value="1"/>
</dbReference>
<evidence type="ECO:0000256" key="3">
    <source>
        <dbReference type="ARBA" id="ARBA00022692"/>
    </source>
</evidence>
<keyword evidence="4 6" id="KW-1133">Transmembrane helix</keyword>
<name>A0A8T3CVZ7_9TELE</name>
<keyword evidence="3 6" id="KW-0812">Transmembrane</keyword>
<dbReference type="InterPro" id="IPR007237">
    <property type="entry name" value="CD20-like"/>
</dbReference>
<evidence type="ECO:0000256" key="5">
    <source>
        <dbReference type="ARBA" id="ARBA00023136"/>
    </source>
</evidence>
<protein>
    <recommendedName>
        <fullName evidence="9">Membrane-spanning 4-domains subfamily A member 12-like</fullName>
    </recommendedName>
</protein>
<dbReference type="InterPro" id="IPR030417">
    <property type="entry name" value="MS4A"/>
</dbReference>
<feature type="transmembrane region" description="Helical" evidence="6">
    <location>
        <begin position="117"/>
        <end position="140"/>
    </location>
</feature>
<feature type="transmembrane region" description="Helical" evidence="6">
    <location>
        <begin position="59"/>
        <end position="79"/>
    </location>
</feature>
<dbReference type="Proteomes" id="UP000829720">
    <property type="component" value="Unassembled WGS sequence"/>
</dbReference>
<keyword evidence="8" id="KW-1185">Reference proteome</keyword>
<feature type="transmembrane region" description="Helical" evidence="6">
    <location>
        <begin position="91"/>
        <end position="110"/>
    </location>
</feature>
<dbReference type="OrthoDB" id="8936163at2759"/>
<reference evidence="7" key="1">
    <citation type="submission" date="2021-01" db="EMBL/GenBank/DDBJ databases">
        <authorList>
            <person name="Zahm M."/>
            <person name="Roques C."/>
            <person name="Cabau C."/>
            <person name="Klopp C."/>
            <person name="Donnadieu C."/>
            <person name="Jouanno E."/>
            <person name="Lampietro C."/>
            <person name="Louis A."/>
            <person name="Herpin A."/>
            <person name="Echchiki A."/>
            <person name="Berthelot C."/>
            <person name="Parey E."/>
            <person name="Roest-Crollius H."/>
            <person name="Braasch I."/>
            <person name="Postlethwait J."/>
            <person name="Bobe J."/>
            <person name="Montfort J."/>
            <person name="Bouchez O."/>
            <person name="Begum T."/>
            <person name="Mejri S."/>
            <person name="Adams A."/>
            <person name="Chen W.-J."/>
            <person name="Guiguen Y."/>
        </authorList>
    </citation>
    <scope>NUCLEOTIDE SEQUENCE</scope>
    <source>
        <tissue evidence="7">Blood</tissue>
    </source>
</reference>
<accession>A0A8T3CVZ7</accession>
<evidence type="ECO:0000256" key="1">
    <source>
        <dbReference type="ARBA" id="ARBA00004141"/>
    </source>
</evidence>
<comment type="subcellular location">
    <subcellularLocation>
        <location evidence="1">Membrane</location>
        <topology evidence="1">Multi-pass membrane protein</topology>
    </subcellularLocation>
</comment>
<evidence type="ECO:0000256" key="4">
    <source>
        <dbReference type="ARBA" id="ARBA00022989"/>
    </source>
</evidence>
<dbReference type="AlphaFoldDB" id="A0A8T3CVZ7"/>
<organism evidence="7 8">
    <name type="scientific">Albula goreensis</name>
    <dbReference type="NCBI Taxonomy" id="1534307"/>
    <lineage>
        <taxon>Eukaryota</taxon>
        <taxon>Metazoa</taxon>
        <taxon>Chordata</taxon>
        <taxon>Craniata</taxon>
        <taxon>Vertebrata</taxon>
        <taxon>Euteleostomi</taxon>
        <taxon>Actinopterygii</taxon>
        <taxon>Neopterygii</taxon>
        <taxon>Teleostei</taxon>
        <taxon>Albuliformes</taxon>
        <taxon>Albulidae</taxon>
        <taxon>Albula</taxon>
    </lineage>
</organism>